<dbReference type="PANTHER" id="PTHR12558">
    <property type="entry name" value="CELL DIVISION CYCLE 16,23,27"/>
    <property type="match status" value="1"/>
</dbReference>
<dbReference type="Pfam" id="PF13428">
    <property type="entry name" value="TPR_14"/>
    <property type="match status" value="1"/>
</dbReference>
<gene>
    <name evidence="3" type="ORF">GGR47_002429</name>
</gene>
<accession>A0AAW3TTE2</accession>
<dbReference type="InterPro" id="IPR011990">
    <property type="entry name" value="TPR-like_helical_dom_sf"/>
</dbReference>
<keyword evidence="2" id="KW-0732">Signal</keyword>
<evidence type="ECO:0000256" key="1">
    <source>
        <dbReference type="PROSITE-ProRule" id="PRU00339"/>
    </source>
</evidence>
<dbReference type="InterPro" id="IPR019734">
    <property type="entry name" value="TPR_rpt"/>
</dbReference>
<evidence type="ECO:0000313" key="4">
    <source>
        <dbReference type="Proteomes" id="UP000528945"/>
    </source>
</evidence>
<keyword evidence="1" id="KW-0802">TPR repeat</keyword>
<evidence type="ECO:0000256" key="2">
    <source>
        <dbReference type="SAM" id="SignalP"/>
    </source>
</evidence>
<dbReference type="SMART" id="SM00028">
    <property type="entry name" value="TPR"/>
    <property type="match status" value="5"/>
</dbReference>
<dbReference type="PANTHER" id="PTHR12558:SF13">
    <property type="entry name" value="CELL DIVISION CYCLE PROTEIN 27 HOMOLOG"/>
    <property type="match status" value="1"/>
</dbReference>
<proteinExistence type="predicted"/>
<dbReference type="AlphaFoldDB" id="A0AAW3TTE2"/>
<comment type="caution">
    <text evidence="3">The sequence shown here is derived from an EMBL/GenBank/DDBJ whole genome shotgun (WGS) entry which is preliminary data.</text>
</comment>
<dbReference type="PROSITE" id="PS50005">
    <property type="entry name" value="TPR"/>
    <property type="match status" value="1"/>
</dbReference>
<dbReference type="SUPFAM" id="SSF48452">
    <property type="entry name" value="TPR-like"/>
    <property type="match status" value="1"/>
</dbReference>
<sequence length="540" mass="55643">MEAPIIPICKRLFLASVLSIAVAAPAQADAARRADPVADYMQARVADADGDVATAIAGYARALAARPADMTVALRAYREALAAGDIPLATRAAAVLRNQPGAPADLALLPLALAAARNDATGAEAATQALARTPLSVMVPALRAWIAYSRGGNPSAPIVAANVGSTPVAQRLAAETAALLQIAMGDVQGGLSGVQALRETGSPVDLRLSAAQLLFGTGHADEARALLAGDDPALAALRQGAPAKPTLAYGVSRLLARVAGDLVDQDVAPLSIALTRTALVASPANDRARLLLAQALAGEDATDQALATLDAVPASSPFASTAIAARISILARADRTADALALARRDAERADAGPAAWQLYADQLSTAGNNAEAARWYRRIAEAQPTAWNAWLQYGGALEQAGDWPAARAALQKAVALAPAEPLALNYLGYAQAERRVDVPASIAMLQRAHGAKPDDASIADSLGWALFVNGDTARALPLIERAAEAEPTNAEIAEHLGDVYWALGRRYEARYAWRAAALTAPAQDAAALATRIAQGPPAR</sequence>
<dbReference type="Gene3D" id="1.25.40.10">
    <property type="entry name" value="Tetratricopeptide repeat domain"/>
    <property type="match status" value="1"/>
</dbReference>
<reference evidence="3 4" key="1">
    <citation type="submission" date="2020-08" db="EMBL/GenBank/DDBJ databases">
        <title>Genomic Encyclopedia of Type Strains, Phase IV (KMG-IV): sequencing the most valuable type-strain genomes for metagenomic binning, comparative biology and taxonomic classification.</title>
        <authorList>
            <person name="Goeker M."/>
        </authorList>
    </citation>
    <scope>NUCLEOTIDE SEQUENCE [LARGE SCALE GENOMIC DNA]</scope>
    <source>
        <strain evidence="3 4">DSM 15581</strain>
    </source>
</reference>
<feature type="signal peptide" evidence="2">
    <location>
        <begin position="1"/>
        <end position="28"/>
    </location>
</feature>
<name>A0AAW3TTE2_9SPHN</name>
<dbReference type="RefSeq" id="WP_277286326.1">
    <property type="nucleotide sequence ID" value="NZ_JACIDB010000004.1"/>
</dbReference>
<evidence type="ECO:0000313" key="3">
    <source>
        <dbReference type="EMBL" id="MBB3876183.1"/>
    </source>
</evidence>
<dbReference type="Proteomes" id="UP000528945">
    <property type="component" value="Unassembled WGS sequence"/>
</dbReference>
<dbReference type="EMBL" id="JACIDB010000004">
    <property type="protein sequence ID" value="MBB3876183.1"/>
    <property type="molecule type" value="Genomic_DNA"/>
</dbReference>
<feature type="repeat" description="TPR" evidence="1">
    <location>
        <begin position="388"/>
        <end position="421"/>
    </location>
</feature>
<protein>
    <submittedName>
        <fullName evidence="3">Flp pilus assembly protein TadD</fullName>
    </submittedName>
</protein>
<keyword evidence="4" id="KW-1185">Reference proteome</keyword>
<organism evidence="3 4">
    <name type="scientific">Sphingomonas aquatilis</name>
    <dbReference type="NCBI Taxonomy" id="93063"/>
    <lineage>
        <taxon>Bacteria</taxon>
        <taxon>Pseudomonadati</taxon>
        <taxon>Pseudomonadota</taxon>
        <taxon>Alphaproteobacteria</taxon>
        <taxon>Sphingomonadales</taxon>
        <taxon>Sphingomonadaceae</taxon>
        <taxon>Sphingomonas</taxon>
    </lineage>
</organism>
<feature type="chain" id="PRO_5043733342" evidence="2">
    <location>
        <begin position="29"/>
        <end position="540"/>
    </location>
</feature>